<feature type="region of interest" description="Disordered" evidence="4">
    <location>
        <begin position="870"/>
        <end position="909"/>
    </location>
</feature>
<dbReference type="InterPro" id="IPR028082">
    <property type="entry name" value="Peripla_BP_I"/>
</dbReference>
<dbReference type="SMART" id="SM00387">
    <property type="entry name" value="HATPase_c"/>
    <property type="match status" value="1"/>
</dbReference>
<dbReference type="eggNOG" id="COG1609">
    <property type="taxonomic scope" value="Bacteria"/>
</dbReference>
<evidence type="ECO:0000256" key="2">
    <source>
        <dbReference type="ARBA" id="ARBA00023125"/>
    </source>
</evidence>
<evidence type="ECO:0000256" key="1">
    <source>
        <dbReference type="ARBA" id="ARBA00023015"/>
    </source>
</evidence>
<gene>
    <name evidence="6" type="ORF">DC28_13705</name>
</gene>
<dbReference type="RefSeq" id="WP_052078898.1">
    <property type="nucleotide sequence ID" value="NZ_JNUP01000071.1"/>
</dbReference>
<name>A0A098QWV7_9SPIO</name>
<dbReference type="OrthoDB" id="6231at2"/>
<feature type="domain" description="Histidine kinase/HSP90-like ATPase" evidence="5">
    <location>
        <begin position="762"/>
        <end position="873"/>
    </location>
</feature>
<feature type="region of interest" description="Disordered" evidence="4">
    <location>
        <begin position="313"/>
        <end position="401"/>
    </location>
</feature>
<dbReference type="InterPro" id="IPR003594">
    <property type="entry name" value="HATPase_dom"/>
</dbReference>
<sequence length="909" mass="100132">MISAGTPEEQSNKSLGSHPGRARGRIAVLTAEVNEAYQAELWRGITAEARRHSKQLVCFVGSRVDSPIQQEAASNAIYRQAHSGNFDGIIIISSAVSTYLDPQQVQFLFDAHPRLPRVSVGIPVEGVSSVCVDGRSAMAEVTRHLIYDHHRRNFAVIAGPQWHPESEERRHTIQDTLGRAGLNLKDDLVIHGNFQHKSGRDAMAALLDQGHPIDALLCLNDRMAMGAVEELTRRGITVPQDISVCGFDGIEESEFCSPPLTTVIQPLYDLGVQAVQELYLLMEGGTARHTTLDCRPLIRQSCSCSALSQLRLRTANPRTVPEPEKSPGDSPTAEPPDSSDPSDPPDPPDSPDLSNPSDPHDPSEPHDPADPAPGKSQPAPAPIRDNVPSGLAGTGESPLDQEPQAFIDTLDELVTRASFESTDIRRWNAVLDRIEAGLTGTDHAEPWLRVILRGREILAESRTRRLVETRIQKRNRLDVLRSVGTSLSEAFEMPEIFRRLTEGLVRLGFQDAFLVLYRPGTRTGDLIFHMESGIQKPVSPRRVEPLEILPASMADLQRRNMPIWILTPLVFQDRAIGHLLLPGDHPDTEVYDTLTKQIASSIQGATLLERIKSHEQSLEQEVQHRTRELTQVNADLRQEIATRVRLEQEVIDISKHTMERIGQDLHDDLCQHLAGITMHVSALGRRIGPVSPESLVVLEQINSLLGDSIQRAKSLVRGLLPPGLREEGLSRAVEHLCREISRASGVQVDFHAPSSLTELDVDRGIELYRIIQEALNNAVKHSGSPRILVSLSPPDPETGNGDRDGVKAGDGESQKILLTVDIRDWGRGFPDQNHDQGMGLKIMRYRGEKADIQVDLEHPGQGSLVRCRVLDRRAGGPASGTGNARTGSRRSPDRVPGQGNHQNTHPPQE</sequence>
<dbReference type="Pfam" id="PF02518">
    <property type="entry name" value="HATPase_c"/>
    <property type="match status" value="1"/>
</dbReference>
<dbReference type="GO" id="GO:0016020">
    <property type="term" value="C:membrane"/>
    <property type="evidence" value="ECO:0007669"/>
    <property type="project" value="InterPro"/>
</dbReference>
<feature type="compositionally biased region" description="Basic and acidic residues" evidence="4">
    <location>
        <begin position="358"/>
        <end position="369"/>
    </location>
</feature>
<feature type="region of interest" description="Disordered" evidence="4">
    <location>
        <begin position="1"/>
        <end position="20"/>
    </location>
</feature>
<dbReference type="Pfam" id="PF13377">
    <property type="entry name" value="Peripla_BP_3"/>
    <property type="match status" value="1"/>
</dbReference>
<dbReference type="STRING" id="1480694.DC28_13705"/>
<keyword evidence="3" id="KW-0804">Transcription</keyword>
<dbReference type="GO" id="GO:0000155">
    <property type="term" value="F:phosphorelay sensor kinase activity"/>
    <property type="evidence" value="ECO:0007669"/>
    <property type="project" value="InterPro"/>
</dbReference>
<feature type="compositionally biased region" description="Low complexity" evidence="4">
    <location>
        <begin position="329"/>
        <end position="341"/>
    </location>
</feature>
<dbReference type="SUPFAM" id="SSF53822">
    <property type="entry name" value="Periplasmic binding protein-like I"/>
    <property type="match status" value="1"/>
</dbReference>
<accession>A0A098QWV7</accession>
<keyword evidence="2" id="KW-0238">DNA-binding</keyword>
<feature type="compositionally biased region" description="Basic and acidic residues" evidence="4">
    <location>
        <begin position="800"/>
        <end position="812"/>
    </location>
</feature>
<keyword evidence="1" id="KW-0805">Transcription regulation</keyword>
<evidence type="ECO:0000313" key="7">
    <source>
        <dbReference type="Proteomes" id="UP000029692"/>
    </source>
</evidence>
<organism evidence="6 7">
    <name type="scientific">Spirochaeta lutea</name>
    <dbReference type="NCBI Taxonomy" id="1480694"/>
    <lineage>
        <taxon>Bacteria</taxon>
        <taxon>Pseudomonadati</taxon>
        <taxon>Spirochaetota</taxon>
        <taxon>Spirochaetia</taxon>
        <taxon>Spirochaetales</taxon>
        <taxon>Spirochaetaceae</taxon>
        <taxon>Spirochaeta</taxon>
    </lineage>
</organism>
<dbReference type="SUPFAM" id="SSF55874">
    <property type="entry name" value="ATPase domain of HSP90 chaperone/DNA topoisomerase II/histidine kinase"/>
    <property type="match status" value="1"/>
</dbReference>
<evidence type="ECO:0000256" key="4">
    <source>
        <dbReference type="SAM" id="MobiDB-lite"/>
    </source>
</evidence>
<comment type="caution">
    <text evidence="6">The sequence shown here is derived from an EMBL/GenBank/DDBJ whole genome shotgun (WGS) entry which is preliminary data.</text>
</comment>
<evidence type="ECO:0000259" key="5">
    <source>
        <dbReference type="SMART" id="SM00387"/>
    </source>
</evidence>
<reference evidence="6 7" key="1">
    <citation type="submission" date="2014-05" db="EMBL/GenBank/DDBJ databases">
        <title>De novo Genome Sequence of Spirocheata sp.</title>
        <authorList>
            <person name="Shivani Y."/>
            <person name="Subhash Y."/>
            <person name="Tushar L."/>
            <person name="Sasikala C."/>
            <person name="Ramana C.V."/>
        </authorList>
    </citation>
    <scope>NUCLEOTIDE SEQUENCE [LARGE SCALE GENOMIC DNA]</scope>
    <source>
        <strain evidence="6 7">JC230</strain>
    </source>
</reference>
<dbReference type="PANTHER" id="PTHR30146">
    <property type="entry name" value="LACI-RELATED TRANSCRIPTIONAL REPRESSOR"/>
    <property type="match status" value="1"/>
</dbReference>
<evidence type="ECO:0000256" key="3">
    <source>
        <dbReference type="ARBA" id="ARBA00023163"/>
    </source>
</evidence>
<dbReference type="InterPro" id="IPR036890">
    <property type="entry name" value="HATPase_C_sf"/>
</dbReference>
<dbReference type="CDD" id="cd06267">
    <property type="entry name" value="PBP1_LacI_sugar_binding-like"/>
    <property type="match status" value="1"/>
</dbReference>
<dbReference type="CDD" id="cd16917">
    <property type="entry name" value="HATPase_UhpB-NarQ-NarX-like"/>
    <property type="match status" value="1"/>
</dbReference>
<dbReference type="GO" id="GO:0000976">
    <property type="term" value="F:transcription cis-regulatory region binding"/>
    <property type="evidence" value="ECO:0007669"/>
    <property type="project" value="TreeGrafter"/>
</dbReference>
<dbReference type="GO" id="GO:0046983">
    <property type="term" value="F:protein dimerization activity"/>
    <property type="evidence" value="ECO:0007669"/>
    <property type="project" value="InterPro"/>
</dbReference>
<feature type="compositionally biased region" description="Polar residues" evidence="4">
    <location>
        <begin position="899"/>
        <end position="909"/>
    </location>
</feature>
<dbReference type="Gene3D" id="1.20.5.1930">
    <property type="match status" value="1"/>
</dbReference>
<keyword evidence="7" id="KW-1185">Reference proteome</keyword>
<dbReference type="InterPro" id="IPR046335">
    <property type="entry name" value="LacI/GalR-like_sensor"/>
</dbReference>
<dbReference type="Pfam" id="PF07730">
    <property type="entry name" value="HisKA_3"/>
    <property type="match status" value="1"/>
</dbReference>
<dbReference type="EMBL" id="JNUP01000071">
    <property type="protein sequence ID" value="KGE70982.1"/>
    <property type="molecule type" value="Genomic_DNA"/>
</dbReference>
<dbReference type="AlphaFoldDB" id="A0A098QWV7"/>
<dbReference type="PANTHER" id="PTHR30146:SF24">
    <property type="entry name" value="XYLOSE OPERON REGULATORY PROTEIN"/>
    <property type="match status" value="1"/>
</dbReference>
<proteinExistence type="predicted"/>
<dbReference type="InterPro" id="IPR011712">
    <property type="entry name" value="Sig_transdc_His_kin_sub3_dim/P"/>
</dbReference>
<dbReference type="eggNOG" id="COG4585">
    <property type="taxonomic scope" value="Bacteria"/>
</dbReference>
<protein>
    <recommendedName>
        <fullName evidence="5">Histidine kinase/HSP90-like ATPase domain-containing protein</fullName>
    </recommendedName>
</protein>
<dbReference type="Gene3D" id="3.40.50.2300">
    <property type="match status" value="2"/>
</dbReference>
<dbReference type="Gene3D" id="3.30.565.10">
    <property type="entry name" value="Histidine kinase-like ATPase, C-terminal domain"/>
    <property type="match status" value="1"/>
</dbReference>
<dbReference type="Proteomes" id="UP000029692">
    <property type="component" value="Unassembled WGS sequence"/>
</dbReference>
<feature type="region of interest" description="Disordered" evidence="4">
    <location>
        <begin position="785"/>
        <end position="812"/>
    </location>
</feature>
<evidence type="ECO:0000313" key="6">
    <source>
        <dbReference type="EMBL" id="KGE70982.1"/>
    </source>
</evidence>
<dbReference type="GO" id="GO:0003700">
    <property type="term" value="F:DNA-binding transcription factor activity"/>
    <property type="evidence" value="ECO:0007669"/>
    <property type="project" value="TreeGrafter"/>
</dbReference>